<proteinExistence type="predicted"/>
<dbReference type="AlphaFoldDB" id="Q3SJ22"/>
<dbReference type="KEGG" id="tbd:Tbd_1395"/>
<dbReference type="HOGENOM" id="CLU_2357636_0_0_4"/>
<evidence type="ECO:0000313" key="1">
    <source>
        <dbReference type="EMBL" id="AAZ97348.1"/>
    </source>
</evidence>
<gene>
    <name evidence="1" type="ordered locus">Tbd_1395</name>
</gene>
<dbReference type="EMBL" id="CP000116">
    <property type="protein sequence ID" value="AAZ97348.1"/>
    <property type="molecule type" value="Genomic_DNA"/>
</dbReference>
<evidence type="ECO:0000313" key="2">
    <source>
        <dbReference type="Proteomes" id="UP000008291"/>
    </source>
</evidence>
<dbReference type="OrthoDB" id="9100377at2"/>
<organism evidence="1 2">
    <name type="scientific">Thiobacillus denitrificans (strain ATCC 25259 / T1)</name>
    <dbReference type="NCBI Taxonomy" id="292415"/>
    <lineage>
        <taxon>Bacteria</taxon>
        <taxon>Pseudomonadati</taxon>
        <taxon>Pseudomonadota</taxon>
        <taxon>Betaproteobacteria</taxon>
        <taxon>Nitrosomonadales</taxon>
        <taxon>Thiobacillaceae</taxon>
        <taxon>Thiobacillus</taxon>
    </lineage>
</organism>
<dbReference type="eggNOG" id="ENOG50330FJ">
    <property type="taxonomic scope" value="Bacteria"/>
</dbReference>
<keyword evidence="2" id="KW-1185">Reference proteome</keyword>
<dbReference type="RefSeq" id="WP_011311907.1">
    <property type="nucleotide sequence ID" value="NC_007404.1"/>
</dbReference>
<accession>Q3SJ22</accession>
<dbReference type="STRING" id="292415.Tbd_1395"/>
<name>Q3SJ22_THIDA</name>
<sequence length="89" mass="9906">MAHFFENLDPETAAELDQLSRLLYELREHLSTVLAAYGADNPAALLRQIESGAVGEHPAYEHYLSARILADTRDAARTLLGERAKEANR</sequence>
<reference evidence="1 2" key="1">
    <citation type="journal article" date="2006" name="J. Bacteriol.">
        <title>The genome sequence of the obligately chemolithoautotrophic, facultatively anaerobic bacterium Thiobacillus denitrificans.</title>
        <authorList>
            <person name="Beller H.R."/>
            <person name="Chain P.S."/>
            <person name="Letain T.E."/>
            <person name="Chakicherla A."/>
            <person name="Larimer F.W."/>
            <person name="Richardson P.M."/>
            <person name="Coleman M.A."/>
            <person name="Wood A.P."/>
            <person name="Kelly D.P."/>
        </authorList>
    </citation>
    <scope>NUCLEOTIDE SEQUENCE [LARGE SCALE GENOMIC DNA]</scope>
    <source>
        <strain evidence="1 2">ATCC 25259</strain>
    </source>
</reference>
<dbReference type="Proteomes" id="UP000008291">
    <property type="component" value="Chromosome"/>
</dbReference>
<protein>
    <submittedName>
        <fullName evidence="1">Uncharacterized protein</fullName>
    </submittedName>
</protein>